<dbReference type="NCBIfam" id="NF033516">
    <property type="entry name" value="transpos_IS3"/>
    <property type="match status" value="1"/>
</dbReference>
<dbReference type="Pfam" id="PF00665">
    <property type="entry name" value="rve"/>
    <property type="match status" value="1"/>
</dbReference>
<dbReference type="InterPro" id="IPR036397">
    <property type="entry name" value="RNaseH_sf"/>
</dbReference>
<evidence type="ECO:0000256" key="2">
    <source>
        <dbReference type="SAM" id="Coils"/>
    </source>
</evidence>
<dbReference type="GO" id="GO:0004803">
    <property type="term" value="F:transposase activity"/>
    <property type="evidence" value="ECO:0007669"/>
    <property type="project" value="InterPro"/>
</dbReference>
<gene>
    <name evidence="4" type="ORF">HX37_22840</name>
</gene>
<protein>
    <submittedName>
        <fullName evidence="4">IS3 family transposase</fullName>
    </submittedName>
</protein>
<accession>A0A5U2F986</accession>
<dbReference type="PROSITE" id="PS50994">
    <property type="entry name" value="INTEGRASE"/>
    <property type="match status" value="1"/>
</dbReference>
<reference evidence="4" key="1">
    <citation type="submission" date="2018-07" db="EMBL/GenBank/DDBJ databases">
        <authorList>
            <consortium name="GenomeTrakr network: Whole genome sequencing for foodborne pathogen traceback"/>
        </authorList>
    </citation>
    <scope>NUCLEOTIDE SEQUENCE</scope>
    <source>
        <strain evidence="4">CFSAN018538</strain>
    </source>
</reference>
<organism evidence="4">
    <name type="scientific">Salmonella enterica</name>
    <name type="common">Salmonella choleraesuis</name>
    <dbReference type="NCBI Taxonomy" id="28901"/>
    <lineage>
        <taxon>Bacteria</taxon>
        <taxon>Pseudomonadati</taxon>
        <taxon>Pseudomonadota</taxon>
        <taxon>Gammaproteobacteria</taxon>
        <taxon>Enterobacterales</taxon>
        <taxon>Enterobacteriaceae</taxon>
        <taxon>Salmonella</taxon>
    </lineage>
</organism>
<feature type="domain" description="Integrase catalytic" evidence="3">
    <location>
        <begin position="233"/>
        <end position="393"/>
    </location>
</feature>
<evidence type="ECO:0000256" key="1">
    <source>
        <dbReference type="ARBA" id="ARBA00009964"/>
    </source>
</evidence>
<dbReference type="Gene3D" id="3.30.420.10">
    <property type="entry name" value="Ribonuclease H-like superfamily/Ribonuclease H"/>
    <property type="match status" value="1"/>
</dbReference>
<proteinExistence type="inferred from homology"/>
<dbReference type="Pfam" id="PF13333">
    <property type="entry name" value="rve_2"/>
    <property type="match status" value="1"/>
</dbReference>
<dbReference type="GO" id="GO:0006313">
    <property type="term" value="P:DNA transposition"/>
    <property type="evidence" value="ECO:0007669"/>
    <property type="project" value="InterPro"/>
</dbReference>
<dbReference type="InterPro" id="IPR001584">
    <property type="entry name" value="Integrase_cat-core"/>
</dbReference>
<dbReference type="InterPro" id="IPR036388">
    <property type="entry name" value="WH-like_DNA-bd_sf"/>
</dbReference>
<comment type="caution">
    <text evidence="4">The sequence shown here is derived from an EMBL/GenBank/DDBJ whole genome shotgun (WGS) entry which is preliminary data.</text>
</comment>
<dbReference type="InterPro" id="IPR002514">
    <property type="entry name" value="Transposase_8"/>
</dbReference>
<dbReference type="PANTHER" id="PTHR46889:SF4">
    <property type="entry name" value="TRANSPOSASE INSO FOR INSERTION SEQUENCE ELEMENT IS911B-RELATED"/>
    <property type="match status" value="1"/>
</dbReference>
<name>A0A5U2F986_SALER</name>
<dbReference type="InterPro" id="IPR050900">
    <property type="entry name" value="Transposase_IS3/IS150/IS904"/>
</dbReference>
<evidence type="ECO:0000259" key="3">
    <source>
        <dbReference type="PROSITE" id="PS50994"/>
    </source>
</evidence>
<comment type="similarity">
    <text evidence="1">Belongs to the transposase 8 family.</text>
</comment>
<feature type="coiled-coil region" evidence="2">
    <location>
        <begin position="66"/>
        <end position="93"/>
    </location>
</feature>
<dbReference type="Pfam" id="PF01527">
    <property type="entry name" value="HTH_Tnp_1"/>
    <property type="match status" value="1"/>
</dbReference>
<dbReference type="EMBL" id="AAGKHU010000125">
    <property type="protein sequence ID" value="EBP0013554.1"/>
    <property type="molecule type" value="Genomic_DNA"/>
</dbReference>
<dbReference type="SUPFAM" id="SSF53098">
    <property type="entry name" value="Ribonuclease H-like"/>
    <property type="match status" value="1"/>
</dbReference>
<sequence length="404" mass="46376">MTKNTRFSPEVRQRAIRMVIESQNDYGSQWAAISSIAPKIGCTPETLRTWLRQYKRDAGTGDGGLTTAERQRLKELEREVRELRRSNDILRQASAYFAKAEFDRLWKKLMPLVNTLRDEHGVGPVCHELDIAPSTYYRHQQHRRHPERRSQRVQRDDLLKPEIQRVYDENHSVYGVRKVWRQLLREGISVARCTVARLMTVMGLVGVRRGKKVRTTVSRKDAAAGDRVNRQFVAERPNQLWVADFTYVSTLQGFAYVAFIIDVFAGRIVGWRVSSSMETTFVLDALEQALWARRPSGTIHHSDKGSQYVSLAYTQRLKDADLLASTGSTGDSYDNAMAESINGLYNAEVIHRKSWKNRAEVELATLTWVDWYNNRRLLERLGYIPPAEAEQAWYASIIDGDLAA</sequence>
<dbReference type="GO" id="GO:0015074">
    <property type="term" value="P:DNA integration"/>
    <property type="evidence" value="ECO:0007669"/>
    <property type="project" value="InterPro"/>
</dbReference>
<dbReference type="InterPro" id="IPR012337">
    <property type="entry name" value="RNaseH-like_sf"/>
</dbReference>
<dbReference type="PANTHER" id="PTHR46889">
    <property type="entry name" value="TRANSPOSASE INSF FOR INSERTION SEQUENCE IS3B-RELATED"/>
    <property type="match status" value="1"/>
</dbReference>
<dbReference type="InterPro" id="IPR048020">
    <property type="entry name" value="Transpos_IS3"/>
</dbReference>
<evidence type="ECO:0000313" key="4">
    <source>
        <dbReference type="EMBL" id="EBP0013554.1"/>
    </source>
</evidence>
<dbReference type="Pfam" id="PF13276">
    <property type="entry name" value="HTH_21"/>
    <property type="match status" value="1"/>
</dbReference>
<dbReference type="AlphaFoldDB" id="A0A5U2F986"/>
<keyword evidence="2" id="KW-0175">Coiled coil</keyword>
<dbReference type="Gene3D" id="1.10.10.10">
    <property type="entry name" value="Winged helix-like DNA-binding domain superfamily/Winged helix DNA-binding domain"/>
    <property type="match status" value="1"/>
</dbReference>
<dbReference type="GO" id="GO:0003677">
    <property type="term" value="F:DNA binding"/>
    <property type="evidence" value="ECO:0007669"/>
    <property type="project" value="InterPro"/>
</dbReference>
<dbReference type="InterPro" id="IPR025948">
    <property type="entry name" value="HTH-like_dom"/>
</dbReference>
<dbReference type="SUPFAM" id="SSF46689">
    <property type="entry name" value="Homeodomain-like"/>
    <property type="match status" value="1"/>
</dbReference>
<dbReference type="InterPro" id="IPR009057">
    <property type="entry name" value="Homeodomain-like_sf"/>
</dbReference>